<dbReference type="Proteomes" id="UP000001654">
    <property type="component" value="Chromosome"/>
</dbReference>
<dbReference type="KEGG" id="zpr:ZPR_3829"/>
<protein>
    <submittedName>
        <fullName evidence="1">Uncharacterized protein</fullName>
    </submittedName>
</protein>
<proteinExistence type="predicted"/>
<reference evidence="1 2" key="1">
    <citation type="journal article" date="2010" name="BMC Genomics">
        <title>The complete genome of Zunongwangia profunda SM-A87 reveals its adaptation to the deep-sea environment and ecological role in sedimentary organic nitrogen degradation.</title>
        <authorList>
            <person name="Qin Q.L."/>
            <person name="Zhang X.Y."/>
            <person name="Wang X.M."/>
            <person name="Liu G.M."/>
            <person name="Chen X.L."/>
            <person name="Xie B.B."/>
            <person name="Dang H.Y."/>
            <person name="Zhou B.C."/>
            <person name="Yu J."/>
            <person name="Zhang Y.Z."/>
        </authorList>
    </citation>
    <scope>NUCLEOTIDE SEQUENCE [LARGE SCALE GENOMIC DNA]</scope>
    <source>
        <strain evidence="2">DSM 18752 / CCTCC AB 206139 / SM-A87</strain>
    </source>
</reference>
<dbReference type="HOGENOM" id="CLU_3376884_0_0_10"/>
<gene>
    <name evidence="1" type="ordered locus">ZPR_3829</name>
</gene>
<organism evidence="1 2">
    <name type="scientific">Zunongwangia profunda (strain DSM 18752 / CCTCC AB 206139 / SM-A87)</name>
    <name type="common">Wangia profunda</name>
    <dbReference type="NCBI Taxonomy" id="655815"/>
    <lineage>
        <taxon>Bacteria</taxon>
        <taxon>Pseudomonadati</taxon>
        <taxon>Bacteroidota</taxon>
        <taxon>Flavobacteriia</taxon>
        <taxon>Flavobacteriales</taxon>
        <taxon>Flavobacteriaceae</taxon>
        <taxon>Zunongwangia</taxon>
    </lineage>
</organism>
<dbReference type="EMBL" id="CP001650">
    <property type="protein sequence ID" value="ADF54135.1"/>
    <property type="molecule type" value="Genomic_DNA"/>
</dbReference>
<dbReference type="STRING" id="655815.ZPR_3829"/>
<dbReference type="AlphaFoldDB" id="D5BLZ5"/>
<name>D5BLZ5_ZUNPS</name>
<sequence>MFFVDRYLIKRPSIYIDAEKLQKVARVLIFFESF</sequence>
<keyword evidence="2" id="KW-1185">Reference proteome</keyword>
<accession>D5BLZ5</accession>
<evidence type="ECO:0000313" key="2">
    <source>
        <dbReference type="Proteomes" id="UP000001654"/>
    </source>
</evidence>
<evidence type="ECO:0000313" key="1">
    <source>
        <dbReference type="EMBL" id="ADF54135.1"/>
    </source>
</evidence>